<organism evidence="1 2">
    <name type="scientific">Pleurodeles waltl</name>
    <name type="common">Iberian ribbed newt</name>
    <dbReference type="NCBI Taxonomy" id="8319"/>
    <lineage>
        <taxon>Eukaryota</taxon>
        <taxon>Metazoa</taxon>
        <taxon>Chordata</taxon>
        <taxon>Craniata</taxon>
        <taxon>Vertebrata</taxon>
        <taxon>Euteleostomi</taxon>
        <taxon>Amphibia</taxon>
        <taxon>Batrachia</taxon>
        <taxon>Caudata</taxon>
        <taxon>Salamandroidea</taxon>
        <taxon>Salamandridae</taxon>
        <taxon>Pleurodelinae</taxon>
        <taxon>Pleurodeles</taxon>
    </lineage>
</organism>
<protein>
    <submittedName>
        <fullName evidence="1">Uncharacterized protein</fullName>
    </submittedName>
</protein>
<accession>A0AAV7NIW4</accession>
<name>A0AAV7NIW4_PLEWA</name>
<proteinExistence type="predicted"/>
<sequence length="78" mass="8212">MAGSRNPDQLKEKMGVSGLTDKAIATSSILEVLIDGAVAEDERIVYTPRILCHDVGEQSLVINNGLYIDGVGVLSVGV</sequence>
<dbReference type="AlphaFoldDB" id="A0AAV7NIW4"/>
<evidence type="ECO:0000313" key="1">
    <source>
        <dbReference type="EMBL" id="KAJ1115911.1"/>
    </source>
</evidence>
<gene>
    <name evidence="1" type="ORF">NDU88_004131</name>
</gene>
<reference evidence="1" key="1">
    <citation type="journal article" date="2022" name="bioRxiv">
        <title>Sequencing and chromosome-scale assembly of the giantPleurodeles waltlgenome.</title>
        <authorList>
            <person name="Brown T."/>
            <person name="Elewa A."/>
            <person name="Iarovenko S."/>
            <person name="Subramanian E."/>
            <person name="Araus A.J."/>
            <person name="Petzold A."/>
            <person name="Susuki M."/>
            <person name="Suzuki K.-i.T."/>
            <person name="Hayashi T."/>
            <person name="Toyoda A."/>
            <person name="Oliveira C."/>
            <person name="Osipova E."/>
            <person name="Leigh N.D."/>
            <person name="Simon A."/>
            <person name="Yun M.H."/>
        </authorList>
    </citation>
    <scope>NUCLEOTIDE SEQUENCE</scope>
    <source>
        <strain evidence="1">20211129_DDA</strain>
        <tissue evidence="1">Liver</tissue>
    </source>
</reference>
<dbReference type="EMBL" id="JANPWB010000012">
    <property type="protein sequence ID" value="KAJ1115911.1"/>
    <property type="molecule type" value="Genomic_DNA"/>
</dbReference>
<keyword evidence="2" id="KW-1185">Reference proteome</keyword>
<comment type="caution">
    <text evidence="1">The sequence shown here is derived from an EMBL/GenBank/DDBJ whole genome shotgun (WGS) entry which is preliminary data.</text>
</comment>
<dbReference type="Proteomes" id="UP001066276">
    <property type="component" value="Chromosome 8"/>
</dbReference>
<evidence type="ECO:0000313" key="2">
    <source>
        <dbReference type="Proteomes" id="UP001066276"/>
    </source>
</evidence>